<gene>
    <name evidence="1" type="ORF">SCALOS_LOCUS5791</name>
</gene>
<accession>A0ACA9MC12</accession>
<name>A0ACA9MC12_9GLOM</name>
<evidence type="ECO:0000313" key="1">
    <source>
        <dbReference type="EMBL" id="CAG8569240.1"/>
    </source>
</evidence>
<comment type="caution">
    <text evidence="1">The sequence shown here is derived from an EMBL/GenBank/DDBJ whole genome shotgun (WGS) entry which is preliminary data.</text>
</comment>
<dbReference type="EMBL" id="CAJVPM010010002">
    <property type="protein sequence ID" value="CAG8569240.1"/>
    <property type="molecule type" value="Genomic_DNA"/>
</dbReference>
<sequence length="86" mass="9613">FAETIAAKFNNQNTKNKKSPMINQPVTKSSSIAELYKPTNATKKLLVIKPLKTKPSSITKPYTRTRSKCKLTDLATDMLINLDKSD</sequence>
<dbReference type="Proteomes" id="UP000789860">
    <property type="component" value="Unassembled WGS sequence"/>
</dbReference>
<organism evidence="1 2">
    <name type="scientific">Scutellospora calospora</name>
    <dbReference type="NCBI Taxonomy" id="85575"/>
    <lineage>
        <taxon>Eukaryota</taxon>
        <taxon>Fungi</taxon>
        <taxon>Fungi incertae sedis</taxon>
        <taxon>Mucoromycota</taxon>
        <taxon>Glomeromycotina</taxon>
        <taxon>Glomeromycetes</taxon>
        <taxon>Diversisporales</taxon>
        <taxon>Gigasporaceae</taxon>
        <taxon>Scutellospora</taxon>
    </lineage>
</organism>
<proteinExistence type="predicted"/>
<protein>
    <submittedName>
        <fullName evidence="1">7585_t:CDS:1</fullName>
    </submittedName>
</protein>
<keyword evidence="2" id="KW-1185">Reference proteome</keyword>
<reference evidence="1" key="1">
    <citation type="submission" date="2021-06" db="EMBL/GenBank/DDBJ databases">
        <authorList>
            <person name="Kallberg Y."/>
            <person name="Tangrot J."/>
            <person name="Rosling A."/>
        </authorList>
    </citation>
    <scope>NUCLEOTIDE SEQUENCE</scope>
    <source>
        <strain evidence="1">AU212A</strain>
    </source>
</reference>
<evidence type="ECO:0000313" key="2">
    <source>
        <dbReference type="Proteomes" id="UP000789860"/>
    </source>
</evidence>
<feature type="non-terminal residue" evidence="1">
    <location>
        <position position="1"/>
    </location>
</feature>